<reference evidence="2 3" key="1">
    <citation type="submission" date="2014-07" db="EMBL/GenBank/DDBJ databases">
        <title>Draft genome of Clostridium sulfidigenes 113A isolated from sediments associated with methane hydrate from Krishna Godavari basin.</title>
        <authorList>
            <person name="Honkalas V.S."/>
            <person name="Dabir A.P."/>
            <person name="Arora P."/>
            <person name="Dhakephalkar P.K."/>
        </authorList>
    </citation>
    <scope>NUCLEOTIDE SEQUENCE [LARGE SCALE GENOMIC DNA]</scope>
    <source>
        <strain evidence="2 3">113A</strain>
    </source>
</reference>
<dbReference type="SUPFAM" id="SSF56112">
    <property type="entry name" value="Protein kinase-like (PK-like)"/>
    <property type="match status" value="1"/>
</dbReference>
<dbReference type="RefSeq" id="WP_035135702.1">
    <property type="nucleotide sequence ID" value="NZ_JPMD01000056.1"/>
</dbReference>
<organism evidence="2 3">
    <name type="scientific">Clostridium sulfidigenes</name>
    <dbReference type="NCBI Taxonomy" id="318464"/>
    <lineage>
        <taxon>Bacteria</taxon>
        <taxon>Bacillati</taxon>
        <taxon>Bacillota</taxon>
        <taxon>Clostridia</taxon>
        <taxon>Eubacteriales</taxon>
        <taxon>Clostridiaceae</taxon>
        <taxon>Clostridium</taxon>
    </lineage>
</organism>
<dbReference type="InterPro" id="IPR011009">
    <property type="entry name" value="Kinase-like_dom_sf"/>
</dbReference>
<dbReference type="Gene3D" id="1.10.510.10">
    <property type="entry name" value="Transferase(Phosphotransferase) domain 1"/>
    <property type="match status" value="1"/>
</dbReference>
<protein>
    <recommendedName>
        <fullName evidence="1">Protein kinase domain-containing protein</fullName>
    </recommendedName>
</protein>
<name>A0A084J7B6_9CLOT</name>
<proteinExistence type="predicted"/>
<dbReference type="InterPro" id="IPR000719">
    <property type="entry name" value="Prot_kinase_dom"/>
</dbReference>
<dbReference type="GO" id="GO:0005524">
    <property type="term" value="F:ATP binding"/>
    <property type="evidence" value="ECO:0007669"/>
    <property type="project" value="InterPro"/>
</dbReference>
<dbReference type="eggNOG" id="COG0515">
    <property type="taxonomic scope" value="Bacteria"/>
</dbReference>
<evidence type="ECO:0000313" key="3">
    <source>
        <dbReference type="Proteomes" id="UP000028542"/>
    </source>
</evidence>
<dbReference type="Proteomes" id="UP000028542">
    <property type="component" value="Unassembled WGS sequence"/>
</dbReference>
<evidence type="ECO:0000259" key="1">
    <source>
        <dbReference type="PROSITE" id="PS50011"/>
    </source>
</evidence>
<dbReference type="STRING" id="318464.IO99_18170"/>
<gene>
    <name evidence="2" type="ORF">IO99_18170</name>
</gene>
<accession>A0A084J7B6</accession>
<comment type="caution">
    <text evidence="2">The sequence shown here is derived from an EMBL/GenBank/DDBJ whole genome shotgun (WGS) entry which is preliminary data.</text>
</comment>
<feature type="domain" description="Protein kinase" evidence="1">
    <location>
        <begin position="31"/>
        <end position="299"/>
    </location>
</feature>
<dbReference type="PROSITE" id="PS50011">
    <property type="entry name" value="PROTEIN_KINASE_DOM"/>
    <property type="match status" value="1"/>
</dbReference>
<keyword evidence="3" id="KW-1185">Reference proteome</keyword>
<dbReference type="GO" id="GO:0004672">
    <property type="term" value="F:protein kinase activity"/>
    <property type="evidence" value="ECO:0007669"/>
    <property type="project" value="InterPro"/>
</dbReference>
<sequence length="302" mass="35608">MIKQKIDNVTFILNEFRNLSFLSKYGKVFCVFDQNDSGNISFGVVNDKIKYFVKIAGTKTIESSIQPKDAVENLKNAMRLYDELKHPHLIELLEHYELDDLYIAVFKWSDGECLFDHWNFEKYSKNPQLRSPKSKFKQLSIEKRIKSVNTIFEFLSFVESKEHVAVDFYDGSIIYDFANDITTICDIDFFRPNPTYNDMGKDFFGTKRFKSPEEYIYGAKIDTVTNVYTLGALIFHFFGSYTDEDINKMYKNNSFYPCELESWQLNKELYDIVIKSINIDRSKRYNSIVDFYIGWNKALRTL</sequence>
<dbReference type="EMBL" id="JPMD01000056">
    <property type="protein sequence ID" value="KEZ84850.1"/>
    <property type="molecule type" value="Genomic_DNA"/>
</dbReference>
<evidence type="ECO:0000313" key="2">
    <source>
        <dbReference type="EMBL" id="KEZ84850.1"/>
    </source>
</evidence>
<dbReference type="AlphaFoldDB" id="A0A084J7B6"/>